<dbReference type="GO" id="GO:0009116">
    <property type="term" value="P:nucleoside metabolic process"/>
    <property type="evidence" value="ECO:0007669"/>
    <property type="project" value="InterPro"/>
</dbReference>
<sequence>MPAPTTAPGGVPATPSLGARRGLPVIVVTGMAFEARIAGDGDDGVEVVYAARADLLERALNAALARGASGIVSFGTAGGLAPDLEPGALIVADAVHGPAGRLETDRQWADRIAAAVSAAGTPGGLAGRLRRGPTAAVAAPLMTAGDKRALHGSTGALAVDMESHIAGRAAAAHGLPFAVCRAVVDPAWRTLPPAATAGLRDDGSTALGPILRELLRQPSQLGALIRLAADARAARTTLIEARRALAEGGALRMAGVG</sequence>
<dbReference type="Pfam" id="PF01048">
    <property type="entry name" value="PNP_UDP_1"/>
    <property type="match status" value="1"/>
</dbReference>
<dbReference type="RefSeq" id="WP_085488508.1">
    <property type="nucleotide sequence ID" value="NZ_FXAT01000011.1"/>
</dbReference>
<dbReference type="AlphaFoldDB" id="A0A1X7LXC0"/>
<keyword evidence="3" id="KW-1185">Reference proteome</keyword>
<dbReference type="InterPro" id="IPR000845">
    <property type="entry name" value="Nucleoside_phosphorylase_d"/>
</dbReference>
<dbReference type="NCBIfam" id="TIGR03468">
    <property type="entry name" value="HpnG"/>
    <property type="match status" value="1"/>
</dbReference>
<evidence type="ECO:0000313" key="3">
    <source>
        <dbReference type="Proteomes" id="UP000193228"/>
    </source>
</evidence>
<dbReference type="GO" id="GO:0003824">
    <property type="term" value="F:catalytic activity"/>
    <property type="evidence" value="ECO:0007669"/>
    <property type="project" value="InterPro"/>
</dbReference>
<dbReference type="STRING" id="1515439.SAMN06265784_11190"/>
<name>A0A1X7LXC0_9BURK</name>
<reference evidence="3" key="1">
    <citation type="submission" date="2017-04" db="EMBL/GenBank/DDBJ databases">
        <authorList>
            <person name="Varghese N."/>
            <person name="Submissions S."/>
        </authorList>
    </citation>
    <scope>NUCLEOTIDE SEQUENCE [LARGE SCALE GENOMIC DNA]</scope>
    <source>
        <strain evidence="3">LMG 29540</strain>
    </source>
</reference>
<dbReference type="OrthoDB" id="9033573at2"/>
<protein>
    <submittedName>
        <fullName evidence="2">Hopanoid-associated phosphorylase</fullName>
    </submittedName>
</protein>
<gene>
    <name evidence="2" type="ORF">SAMN06265784_11190</name>
</gene>
<feature type="domain" description="Nucleoside phosphorylase" evidence="1">
    <location>
        <begin position="62"/>
        <end position="187"/>
    </location>
</feature>
<dbReference type="SUPFAM" id="SSF53167">
    <property type="entry name" value="Purine and uridine phosphorylases"/>
    <property type="match status" value="1"/>
</dbReference>
<evidence type="ECO:0000259" key="1">
    <source>
        <dbReference type="Pfam" id="PF01048"/>
    </source>
</evidence>
<dbReference type="NCBIfam" id="NF005476">
    <property type="entry name" value="PRK07077.1"/>
    <property type="match status" value="1"/>
</dbReference>
<dbReference type="InterPro" id="IPR017831">
    <property type="entry name" value="Hopanoid-assoc_phosphoryl_HpnG"/>
</dbReference>
<dbReference type="InterPro" id="IPR035994">
    <property type="entry name" value="Nucleoside_phosphorylase_sf"/>
</dbReference>
<dbReference type="CDD" id="cd17768">
    <property type="entry name" value="adenosylhopane_nucleosidase_HpnG-like"/>
    <property type="match status" value="1"/>
</dbReference>
<dbReference type="EMBL" id="FXAT01000011">
    <property type="protein sequence ID" value="SMG58495.1"/>
    <property type="molecule type" value="Genomic_DNA"/>
</dbReference>
<dbReference type="Gene3D" id="3.40.50.1580">
    <property type="entry name" value="Nucleoside phosphorylase domain"/>
    <property type="match status" value="1"/>
</dbReference>
<dbReference type="Proteomes" id="UP000193228">
    <property type="component" value="Unassembled WGS sequence"/>
</dbReference>
<organism evidence="2 3">
    <name type="scientific">Paraburkholderia susongensis</name>
    <dbReference type="NCBI Taxonomy" id="1515439"/>
    <lineage>
        <taxon>Bacteria</taxon>
        <taxon>Pseudomonadati</taxon>
        <taxon>Pseudomonadota</taxon>
        <taxon>Betaproteobacteria</taxon>
        <taxon>Burkholderiales</taxon>
        <taxon>Burkholderiaceae</taxon>
        <taxon>Paraburkholderia</taxon>
    </lineage>
</organism>
<evidence type="ECO:0000313" key="2">
    <source>
        <dbReference type="EMBL" id="SMG58495.1"/>
    </source>
</evidence>
<proteinExistence type="predicted"/>
<accession>A0A1X7LXC0</accession>